<gene>
    <name evidence="1" type="ORF">B4915_08490</name>
</gene>
<dbReference type="RefSeq" id="WP_105805374.1">
    <property type="nucleotide sequence ID" value="NZ_MWZD01000017.1"/>
</dbReference>
<organism evidence="1 2">
    <name type="scientific">Leucobacter massiliensis</name>
    <dbReference type="NCBI Taxonomy" id="1686285"/>
    <lineage>
        <taxon>Bacteria</taxon>
        <taxon>Bacillati</taxon>
        <taxon>Actinomycetota</taxon>
        <taxon>Actinomycetes</taxon>
        <taxon>Micrococcales</taxon>
        <taxon>Microbacteriaceae</taxon>
        <taxon>Leucobacter</taxon>
    </lineage>
</organism>
<dbReference type="Proteomes" id="UP000238650">
    <property type="component" value="Unassembled WGS sequence"/>
</dbReference>
<reference evidence="1 2" key="1">
    <citation type="journal article" date="2017" name="New Microbes New Infect">
        <title>Genome sequence of 'Leucobacter massiliensis' sp. nov. isolated from human pharynx after travel to the 2014 Hajj.</title>
        <authorList>
            <person name="Leangapichart T."/>
            <person name="Gautret P."/>
            <person name="Nguyen T.T."/>
            <person name="Armstrong N."/>
            <person name="Rolain J.M."/>
        </authorList>
    </citation>
    <scope>NUCLEOTIDE SEQUENCE [LARGE SCALE GENOMIC DNA]</scope>
    <source>
        <strain evidence="1 2">122RC15</strain>
    </source>
</reference>
<proteinExistence type="predicted"/>
<evidence type="ECO:0000313" key="2">
    <source>
        <dbReference type="Proteomes" id="UP000238650"/>
    </source>
</evidence>
<protein>
    <submittedName>
        <fullName evidence="1">Uncharacterized protein</fullName>
    </submittedName>
</protein>
<comment type="caution">
    <text evidence="1">The sequence shown here is derived from an EMBL/GenBank/DDBJ whole genome shotgun (WGS) entry which is preliminary data.</text>
</comment>
<keyword evidence="2" id="KW-1185">Reference proteome</keyword>
<evidence type="ECO:0000313" key="1">
    <source>
        <dbReference type="EMBL" id="PRI10913.1"/>
    </source>
</evidence>
<dbReference type="AlphaFoldDB" id="A0A2S9QMU3"/>
<sequence length="371" mass="41295">MRALLHETTTGEMVTELDFSAITWSTGVCRADEAAVTIPGYTGRSWWQFMVPRKYAVSVSEDDGRVRAAGILSIPEGDTDRDGTHHVVFPFRGPESIFDRRYVLPYPYWPLVDADGLPIASRDTRVSGVEYGTMMKRLIQQALSHPGGQLPVSFEADRSGTREKSWTAVSGKPVQDAIEDISELEGGVEWDWVPSVDENDRLRWTFVTATDTARELVSAFWHTWQSGGAEPDIKDLNAKISPEFLTQTAIFTGGKDDDRVLVGRATGTSLIEAGVPLSEVWDSSHSSVSEQATLDAWARRRLEDGASPIQYWSFAVRAERADGLRHGDWCTIEVTDHWLIPDGSYPRRILEVSGSHDNDWYGVVVAGMTSW</sequence>
<dbReference type="EMBL" id="MWZD01000017">
    <property type="protein sequence ID" value="PRI10913.1"/>
    <property type="molecule type" value="Genomic_DNA"/>
</dbReference>
<name>A0A2S9QMU3_9MICO</name>
<dbReference type="OrthoDB" id="3194419at2"/>
<accession>A0A2S9QMU3</accession>